<dbReference type="PANTHER" id="PTHR19848">
    <property type="entry name" value="WD40 REPEAT PROTEIN"/>
    <property type="match status" value="1"/>
</dbReference>
<keyword evidence="2" id="KW-0677">Repeat</keyword>
<protein>
    <submittedName>
        <fullName evidence="4">Uncharacterized protein</fullName>
    </submittedName>
</protein>
<reference evidence="4 5" key="1">
    <citation type="submission" date="2019-02" db="EMBL/GenBank/DDBJ databases">
        <title>Deep-cultivation of Planctomycetes and their phenomic and genomic characterization uncovers novel biology.</title>
        <authorList>
            <person name="Wiegand S."/>
            <person name="Jogler M."/>
            <person name="Boedeker C."/>
            <person name="Pinto D."/>
            <person name="Vollmers J."/>
            <person name="Rivas-Marin E."/>
            <person name="Kohn T."/>
            <person name="Peeters S.H."/>
            <person name="Heuer A."/>
            <person name="Rast P."/>
            <person name="Oberbeckmann S."/>
            <person name="Bunk B."/>
            <person name="Jeske O."/>
            <person name="Meyerdierks A."/>
            <person name="Storesund J.E."/>
            <person name="Kallscheuer N."/>
            <person name="Luecker S."/>
            <person name="Lage O.M."/>
            <person name="Pohl T."/>
            <person name="Merkel B.J."/>
            <person name="Hornburger P."/>
            <person name="Mueller R.-W."/>
            <person name="Bruemmer F."/>
            <person name="Labrenz M."/>
            <person name="Spormann A.M."/>
            <person name="Op den Camp H."/>
            <person name="Overmann J."/>
            <person name="Amann R."/>
            <person name="Jetten M.S.M."/>
            <person name="Mascher T."/>
            <person name="Medema M.H."/>
            <person name="Devos D.P."/>
            <person name="Kaster A.-K."/>
            <person name="Ovreas L."/>
            <person name="Rohde M."/>
            <person name="Galperin M.Y."/>
            <person name="Jogler C."/>
        </authorList>
    </citation>
    <scope>NUCLEOTIDE SEQUENCE [LARGE SCALE GENOMIC DNA]</scope>
    <source>
        <strain evidence="4 5">Pan241w</strain>
    </source>
</reference>
<dbReference type="EMBL" id="CP036269">
    <property type="protein sequence ID" value="QDT39966.1"/>
    <property type="molecule type" value="Genomic_DNA"/>
</dbReference>
<evidence type="ECO:0000313" key="4">
    <source>
        <dbReference type="EMBL" id="QDT39966.1"/>
    </source>
</evidence>
<organism evidence="4 5">
    <name type="scientific">Gimesia alba</name>
    <dbReference type="NCBI Taxonomy" id="2527973"/>
    <lineage>
        <taxon>Bacteria</taxon>
        <taxon>Pseudomonadati</taxon>
        <taxon>Planctomycetota</taxon>
        <taxon>Planctomycetia</taxon>
        <taxon>Planctomycetales</taxon>
        <taxon>Planctomycetaceae</taxon>
        <taxon>Gimesia</taxon>
    </lineage>
</organism>
<proteinExistence type="predicted"/>
<name>A0A517R7V5_9PLAN</name>
<dbReference type="SMART" id="SM00320">
    <property type="entry name" value="WD40"/>
    <property type="match status" value="3"/>
</dbReference>
<evidence type="ECO:0000256" key="2">
    <source>
        <dbReference type="ARBA" id="ARBA00022737"/>
    </source>
</evidence>
<dbReference type="AlphaFoldDB" id="A0A517R7V5"/>
<keyword evidence="5" id="KW-1185">Reference proteome</keyword>
<gene>
    <name evidence="4" type="ORF">Pan241w_00190</name>
</gene>
<dbReference type="PANTHER" id="PTHR19848:SF8">
    <property type="entry name" value="F-BOX AND WD REPEAT DOMAIN CONTAINING 7"/>
    <property type="match status" value="1"/>
</dbReference>
<sequence>MFAKIMHMNFGPEVFSKVIVCLLLFCLTKPAPAIEAQKPEISLADRIQQENKIHREEFYGDVKLLHAPYPIDVQFSADGSVLFSLAETVRLWRSDTGAYLGSIAGPVRFDDFAQLNNSRWIVTLDDSENVWERGLYSGIPQYLPRLRIWDVITGACLGVRKLEFPGDAKTLSISTIETAEQSQTTYLLLETHLERSKSDEGRQWGWTRCQLLGFQGPSLIPSCQLELEDFQIRLESPKDSLTWDPHTRQLYIFGEYHISCFDPVSKTILRTIVLKDFMNQKKSIDELFVIDQPFHGNTGLPGKNQPTSTILVTFDPSREENLQGREKSTLPQWALIDSLSGKLIKSGVVNTHLKPINKQLKNNKEELIHWLYDDRHYSIKAINLLKNQTLLRIPWIIDDFATRSRYQLTYDDWHLNRDDSRDINQKIAYSQSANRVCIIGGVLEEIFLYDSQTGKRVTPETGMVNDLSPISANKFSGSFDYHDASVFQLKARDQIRRTFNTEVPENSCVAISADAKRIVVGETSGKATVWNLSNHKKLFTLTGVSNELLCIAADTSQNRIVAGDSNGVFWRWNYPTPLKATPEKVQRLIAERNGKQTKSHFPEKRSKEKLTNSLCALSPDGLCSLCFQPIEEKMASPLFSQDGENLLPVPGIALVVKLQNEQKFGEVIATENAKKQTILTPAVHTKSVLIQIKNSTSGRFALFVFNTGQVTIVDSQTGILESIIQTGNREIVDVDFHPDQKTLLVASYRGAVKAWNTDTYLKTGSLQLYDARLNQISSCVAEQGFDLVIGTRDTGLIVKRGVFPKSAQQPERPAALNLPFGGPLPED</sequence>
<evidence type="ECO:0000313" key="5">
    <source>
        <dbReference type="Proteomes" id="UP000317171"/>
    </source>
</evidence>
<dbReference type="Proteomes" id="UP000317171">
    <property type="component" value="Chromosome"/>
</dbReference>
<feature type="region of interest" description="Disordered" evidence="3">
    <location>
        <begin position="808"/>
        <end position="827"/>
    </location>
</feature>
<dbReference type="Gene3D" id="2.130.10.10">
    <property type="entry name" value="YVTN repeat-like/Quinoprotein amine dehydrogenase"/>
    <property type="match status" value="2"/>
</dbReference>
<dbReference type="SUPFAM" id="SSF50998">
    <property type="entry name" value="Quinoprotein alcohol dehydrogenase-like"/>
    <property type="match status" value="1"/>
</dbReference>
<accession>A0A517R7V5</accession>
<dbReference type="Pfam" id="PF00400">
    <property type="entry name" value="WD40"/>
    <property type="match status" value="1"/>
</dbReference>
<evidence type="ECO:0000256" key="1">
    <source>
        <dbReference type="ARBA" id="ARBA00022574"/>
    </source>
</evidence>
<evidence type="ECO:0000256" key="3">
    <source>
        <dbReference type="SAM" id="MobiDB-lite"/>
    </source>
</evidence>
<keyword evidence="1" id="KW-0853">WD repeat</keyword>
<dbReference type="InterPro" id="IPR001680">
    <property type="entry name" value="WD40_rpt"/>
</dbReference>
<dbReference type="InterPro" id="IPR015943">
    <property type="entry name" value="WD40/YVTN_repeat-like_dom_sf"/>
</dbReference>
<dbReference type="InterPro" id="IPR011047">
    <property type="entry name" value="Quinoprotein_ADH-like_sf"/>
</dbReference>
<dbReference type="KEGG" id="gaz:Pan241w_00190"/>